<dbReference type="Proteomes" id="UP000011728">
    <property type="component" value="Chromosome"/>
</dbReference>
<dbReference type="EMBL" id="CP004121">
    <property type="protein sequence ID" value="AGF59323.1"/>
    <property type="molecule type" value="Genomic_DNA"/>
</dbReference>
<dbReference type="CDD" id="cd11386">
    <property type="entry name" value="MCP_signal"/>
    <property type="match status" value="1"/>
</dbReference>
<evidence type="ECO:0000313" key="8">
    <source>
        <dbReference type="Proteomes" id="UP000011728"/>
    </source>
</evidence>
<dbReference type="Pfam" id="PF00015">
    <property type="entry name" value="MCPsignal"/>
    <property type="match status" value="1"/>
</dbReference>
<keyword evidence="8" id="KW-1185">Reference proteome</keyword>
<dbReference type="OrthoDB" id="2542987at2"/>
<proteinExistence type="inferred from homology"/>
<feature type="domain" description="Methyl-accepting transducer" evidence="5">
    <location>
        <begin position="276"/>
        <end position="512"/>
    </location>
</feature>
<keyword evidence="4" id="KW-0812">Transmembrane</keyword>
<name>M1MT80_9CLOT</name>
<dbReference type="Pfam" id="PF12729">
    <property type="entry name" value="4HB_MCP_1"/>
    <property type="match status" value="1"/>
</dbReference>
<evidence type="ECO:0000256" key="3">
    <source>
        <dbReference type="PROSITE-ProRule" id="PRU00284"/>
    </source>
</evidence>
<dbReference type="InterPro" id="IPR024478">
    <property type="entry name" value="HlyB_4HB_MCP"/>
</dbReference>
<dbReference type="SUPFAM" id="SSF58104">
    <property type="entry name" value="Methyl-accepting chemotaxis protein (MCP) signaling domain"/>
    <property type="match status" value="1"/>
</dbReference>
<evidence type="ECO:0000259" key="5">
    <source>
        <dbReference type="PROSITE" id="PS50111"/>
    </source>
</evidence>
<dbReference type="eggNOG" id="COG0840">
    <property type="taxonomic scope" value="Bacteria"/>
</dbReference>
<dbReference type="AlphaFoldDB" id="M1MT80"/>
<dbReference type="CDD" id="cd06225">
    <property type="entry name" value="HAMP"/>
    <property type="match status" value="1"/>
</dbReference>
<dbReference type="PROSITE" id="PS50111">
    <property type="entry name" value="CHEMOTAXIS_TRANSDUC_2"/>
    <property type="match status" value="1"/>
</dbReference>
<accession>M1MT80</accession>
<evidence type="ECO:0000256" key="4">
    <source>
        <dbReference type="SAM" id="Phobius"/>
    </source>
</evidence>
<reference evidence="7 8" key="1">
    <citation type="submission" date="2013-02" db="EMBL/GenBank/DDBJ databases">
        <title>Genome sequence of Clostridium saccharoperbutylacetonicum N1-4(HMT).</title>
        <authorList>
            <person name="Poehlein A."/>
            <person name="Daniel R."/>
        </authorList>
    </citation>
    <scope>NUCLEOTIDE SEQUENCE [LARGE SCALE GENOMIC DNA]</scope>
    <source>
        <strain evidence="8">N1-4(HMT)</strain>
    </source>
</reference>
<feature type="domain" description="HAMP" evidence="6">
    <location>
        <begin position="204"/>
        <end position="257"/>
    </location>
</feature>
<organism evidence="7 8">
    <name type="scientific">Clostridium saccharoperbutylacetonicum N1-4(HMT)</name>
    <dbReference type="NCBI Taxonomy" id="931276"/>
    <lineage>
        <taxon>Bacteria</taxon>
        <taxon>Bacillati</taxon>
        <taxon>Bacillota</taxon>
        <taxon>Clostridia</taxon>
        <taxon>Eubacteriales</taxon>
        <taxon>Clostridiaceae</taxon>
        <taxon>Clostridium</taxon>
    </lineage>
</organism>
<dbReference type="HOGENOM" id="CLU_000445_107_27_9"/>
<keyword evidence="1 3" id="KW-0807">Transducer</keyword>
<dbReference type="PATRIC" id="fig|931276.5.peg.5639"/>
<feature type="transmembrane region" description="Helical" evidence="4">
    <location>
        <begin position="182"/>
        <end position="202"/>
    </location>
</feature>
<dbReference type="SMART" id="SM00304">
    <property type="entry name" value="HAMP"/>
    <property type="match status" value="1"/>
</dbReference>
<keyword evidence="4" id="KW-1133">Transmembrane helix</keyword>
<protein>
    <submittedName>
        <fullName evidence="7">Methyl-accepting chemotaxis protein</fullName>
    </submittedName>
</protein>
<comment type="similarity">
    <text evidence="2">Belongs to the methyl-accepting chemotaxis (MCP) protein family.</text>
</comment>
<dbReference type="Gene3D" id="6.10.340.10">
    <property type="match status" value="1"/>
</dbReference>
<evidence type="ECO:0000313" key="7">
    <source>
        <dbReference type="EMBL" id="AGF59323.1"/>
    </source>
</evidence>
<feature type="transmembrane region" description="Helical" evidence="4">
    <location>
        <begin position="12"/>
        <end position="30"/>
    </location>
</feature>
<evidence type="ECO:0000256" key="2">
    <source>
        <dbReference type="ARBA" id="ARBA00029447"/>
    </source>
</evidence>
<dbReference type="KEGG" id="csr:Cspa_c55950"/>
<keyword evidence="4" id="KW-0472">Membrane</keyword>
<evidence type="ECO:0000259" key="6">
    <source>
        <dbReference type="PROSITE" id="PS50885"/>
    </source>
</evidence>
<dbReference type="GO" id="GO:0016020">
    <property type="term" value="C:membrane"/>
    <property type="evidence" value="ECO:0007669"/>
    <property type="project" value="InterPro"/>
</dbReference>
<sequence>MRITIRQKLYGGFAAVLLFLVIVAIANYVLTSKVNAKYTNLVNNGTTIVSYIKDLNNAISDEQASVNYYLITGDTNYFKSYQKAFDSYNEKSKKIGELIKGQDSWQILQGLDLIQEQYVISADQMIDYKKKNNIDKYTQTAKAQNQLIQKFSDTSDKFIENQEALLNKEINETESMISSSKILIIVFTFIILFIGFGVAYWISNLISKPIVAISKTAIKIANGDLTGEEIQIKSNDEISDLINAFNIMTKNLRKILTEVEEAAAKVAISSDELTTGAHQTAEATKYVANISQDVATGTERQVDSVEKSVQAAREMSNEADEINSKAYNANNQALKTSDVVMEGNTSVQKAVEQMNAVKYTVTDIANIVNELGNESKKINDIIAIITNIASQTNLLALNASIEAARAGDAGKGFAVVAAEVSKLAEQTSISGKQVSEVIGAILLKTEKTISVVTESEQQVKEGIEAVHAAGVSFNTIESSINDFRKTIEEVSMASKQMSESTDKLVNNFETIEEISKSAAESTQSVSAFTEEQLATMEGVTNSANSLNNMSEHLINLINTFKLK</sequence>
<dbReference type="SMART" id="SM00283">
    <property type="entry name" value="MA"/>
    <property type="match status" value="1"/>
</dbReference>
<evidence type="ECO:0000256" key="1">
    <source>
        <dbReference type="ARBA" id="ARBA00023224"/>
    </source>
</evidence>
<dbReference type="PANTHER" id="PTHR32089">
    <property type="entry name" value="METHYL-ACCEPTING CHEMOTAXIS PROTEIN MCPB"/>
    <property type="match status" value="1"/>
</dbReference>
<dbReference type="InterPro" id="IPR003660">
    <property type="entry name" value="HAMP_dom"/>
</dbReference>
<dbReference type="PANTHER" id="PTHR32089:SF112">
    <property type="entry name" value="LYSOZYME-LIKE PROTEIN-RELATED"/>
    <property type="match status" value="1"/>
</dbReference>
<dbReference type="Gene3D" id="1.10.287.950">
    <property type="entry name" value="Methyl-accepting chemotaxis protein"/>
    <property type="match status" value="1"/>
</dbReference>
<dbReference type="GO" id="GO:0007165">
    <property type="term" value="P:signal transduction"/>
    <property type="evidence" value="ECO:0007669"/>
    <property type="project" value="UniProtKB-KW"/>
</dbReference>
<dbReference type="RefSeq" id="WP_015395630.1">
    <property type="nucleotide sequence ID" value="NC_020291.1"/>
</dbReference>
<gene>
    <name evidence="7" type="ORF">Cspa_c55950</name>
</gene>
<dbReference type="InterPro" id="IPR004089">
    <property type="entry name" value="MCPsignal_dom"/>
</dbReference>
<dbReference type="PROSITE" id="PS50885">
    <property type="entry name" value="HAMP"/>
    <property type="match status" value="1"/>
</dbReference>
<dbReference type="Pfam" id="PF00672">
    <property type="entry name" value="HAMP"/>
    <property type="match status" value="1"/>
</dbReference>
<dbReference type="STRING" id="36745.CLSAP_53440"/>